<dbReference type="PANTHER" id="PTHR30050">
    <property type="entry name" value="CHROMOSOMAL REPLICATION INITIATOR PROTEIN DNAA"/>
    <property type="match status" value="1"/>
</dbReference>
<reference evidence="2" key="1">
    <citation type="submission" date="2020-02" db="EMBL/GenBank/DDBJ databases">
        <authorList>
            <person name="Meier V. D."/>
        </authorList>
    </citation>
    <scope>NUCLEOTIDE SEQUENCE</scope>
    <source>
        <strain evidence="2">AVDCRST_MAG53</strain>
    </source>
</reference>
<dbReference type="AlphaFoldDB" id="A0A6J4SBS1"/>
<evidence type="ECO:0000313" key="2">
    <source>
        <dbReference type="EMBL" id="CAA9489599.1"/>
    </source>
</evidence>
<feature type="domain" description="IstB-like ATP-binding" evidence="1">
    <location>
        <begin position="93"/>
        <end position="230"/>
    </location>
</feature>
<accession>A0A6J4SBS1</accession>
<dbReference type="SUPFAM" id="SSF52540">
    <property type="entry name" value="P-loop containing nucleoside triphosphate hydrolases"/>
    <property type="match status" value="1"/>
</dbReference>
<proteinExistence type="predicted"/>
<dbReference type="GO" id="GO:0006260">
    <property type="term" value="P:DNA replication"/>
    <property type="evidence" value="ECO:0007669"/>
    <property type="project" value="TreeGrafter"/>
</dbReference>
<name>A0A6J4SBS1_9ACTN</name>
<dbReference type="CDD" id="cd00009">
    <property type="entry name" value="AAA"/>
    <property type="match status" value="1"/>
</dbReference>
<dbReference type="GO" id="GO:0005524">
    <property type="term" value="F:ATP binding"/>
    <property type="evidence" value="ECO:0007669"/>
    <property type="project" value="InterPro"/>
</dbReference>
<dbReference type="InterPro" id="IPR027417">
    <property type="entry name" value="P-loop_NTPase"/>
</dbReference>
<evidence type="ECO:0000259" key="1">
    <source>
        <dbReference type="Pfam" id="PF01695"/>
    </source>
</evidence>
<dbReference type="Gene3D" id="3.40.50.300">
    <property type="entry name" value="P-loop containing nucleotide triphosphate hydrolases"/>
    <property type="match status" value="1"/>
</dbReference>
<sequence length="234" mass="26056">MLRPDDPCPYGTCDGSGFIDDEAAQAVRPCRCRPERMAGRRSTVLSAIIPKKYRGVGFDRPPVTEIAQRAPGQVRAIRSYVRQLDANLDAGRGLWLFGGPGTGKTTLAMIVSKAALDAGRTVAIYSLPKLLAEIRTTFDEDALHSYATLLEKLTEVDLLHIDDVGAEKTSDWVLEQLYAIVNARYEEERSVVITTNLVEREQMVEQIKERTVSRLEEMCEVLPLYGEDARRGGR</sequence>
<protein>
    <recommendedName>
        <fullName evidence="1">IstB-like ATP-binding domain-containing protein</fullName>
    </recommendedName>
</protein>
<organism evidence="2">
    <name type="scientific">uncultured Solirubrobacteraceae bacterium</name>
    <dbReference type="NCBI Taxonomy" id="1162706"/>
    <lineage>
        <taxon>Bacteria</taxon>
        <taxon>Bacillati</taxon>
        <taxon>Actinomycetota</taxon>
        <taxon>Thermoleophilia</taxon>
        <taxon>Solirubrobacterales</taxon>
        <taxon>Solirubrobacteraceae</taxon>
        <taxon>environmental samples</taxon>
    </lineage>
</organism>
<dbReference type="PANTHER" id="PTHR30050:SF4">
    <property type="entry name" value="ATP-BINDING PROTEIN RV3427C IN INSERTION SEQUENCE-RELATED"/>
    <property type="match status" value="1"/>
</dbReference>
<gene>
    <name evidence="2" type="ORF">AVDCRST_MAG53-1430</name>
</gene>
<dbReference type="Pfam" id="PF01695">
    <property type="entry name" value="IstB_IS21"/>
    <property type="match status" value="1"/>
</dbReference>
<dbReference type="EMBL" id="CADCVR010000041">
    <property type="protein sequence ID" value="CAA9489599.1"/>
    <property type="molecule type" value="Genomic_DNA"/>
</dbReference>
<dbReference type="InterPro" id="IPR002611">
    <property type="entry name" value="IstB_ATP-bd"/>
</dbReference>